<proteinExistence type="predicted"/>
<name>A0A2W4W1M1_9CYAN</name>
<reference evidence="1 2" key="1">
    <citation type="submission" date="2018-04" db="EMBL/GenBank/DDBJ databases">
        <authorList>
            <person name="Go L.Y."/>
            <person name="Mitchell J.A."/>
        </authorList>
    </citation>
    <scope>NUCLEOTIDE SEQUENCE [LARGE SCALE GENOMIC DNA]</scope>
    <source>
        <strain evidence="1">ULC066bin1</strain>
    </source>
</reference>
<dbReference type="Gene3D" id="3.40.190.10">
    <property type="entry name" value="Periplasmic binding protein-like II"/>
    <property type="match status" value="1"/>
</dbReference>
<dbReference type="PANTHER" id="PTHR35841:SF1">
    <property type="entry name" value="PHOSPHONATES-BINDING PERIPLASMIC PROTEIN"/>
    <property type="match status" value="1"/>
</dbReference>
<evidence type="ECO:0000313" key="1">
    <source>
        <dbReference type="EMBL" id="PZO39013.1"/>
    </source>
</evidence>
<comment type="caution">
    <text evidence="1">The sequence shown here is derived from an EMBL/GenBank/DDBJ whole genome shotgun (WGS) entry which is preliminary data.</text>
</comment>
<accession>A0A2W4W1M1</accession>
<dbReference type="PANTHER" id="PTHR35841">
    <property type="entry name" value="PHOSPHONATES-BINDING PERIPLASMIC PROTEIN"/>
    <property type="match status" value="1"/>
</dbReference>
<dbReference type="SUPFAM" id="SSF53850">
    <property type="entry name" value="Periplasmic binding protein-like II"/>
    <property type="match status" value="1"/>
</dbReference>
<evidence type="ECO:0000313" key="2">
    <source>
        <dbReference type="Proteomes" id="UP000249467"/>
    </source>
</evidence>
<protein>
    <submittedName>
        <fullName evidence="1">Phosphate ABC transporter substrate-binding protein</fullName>
    </submittedName>
</protein>
<sequence>MLKAISYLSPNLFWFYKAIIDVIGRQCHLEVAITEANCNPLEDILLQKDGWDLSFICGLPLIRHNRTAKIPLQVLAAPVMLGDRYQNQPTYFADVVVNAASNLKKFSDLKGTRFCYNDTGSNSGYNLLRYRLLRYLQANHLDYSQHRFFETAQQSSSHQRSLQWIANGLADCAAIDSIVMEAELRRNPELSQSFRIIESIPSPMPPIAVSSRLETNTIEQIRQVLLNPDLELQAAMTSAQVSHYVEVSAIDYEPIAIAYDAAIGVGYEAIA</sequence>
<dbReference type="EMBL" id="QBML01000020">
    <property type="protein sequence ID" value="PZO39013.1"/>
    <property type="molecule type" value="Genomic_DNA"/>
</dbReference>
<dbReference type="Pfam" id="PF12974">
    <property type="entry name" value="Phosphonate-bd"/>
    <property type="match status" value="1"/>
</dbReference>
<gene>
    <name evidence="1" type="ORF">DCF19_14870</name>
</gene>
<reference evidence="1 2" key="2">
    <citation type="submission" date="2018-06" db="EMBL/GenBank/DDBJ databases">
        <title>Metagenomic assembly of (sub)arctic Cyanobacteria and their associated microbiome from non-axenic cultures.</title>
        <authorList>
            <person name="Baurain D."/>
        </authorList>
    </citation>
    <scope>NUCLEOTIDE SEQUENCE [LARGE SCALE GENOMIC DNA]</scope>
    <source>
        <strain evidence="1">ULC066bin1</strain>
    </source>
</reference>
<organism evidence="1 2">
    <name type="scientific">Pseudanabaena frigida</name>
    <dbReference type="NCBI Taxonomy" id="945775"/>
    <lineage>
        <taxon>Bacteria</taxon>
        <taxon>Bacillati</taxon>
        <taxon>Cyanobacteriota</taxon>
        <taxon>Cyanophyceae</taxon>
        <taxon>Pseudanabaenales</taxon>
        <taxon>Pseudanabaenaceae</taxon>
        <taxon>Pseudanabaena</taxon>
    </lineage>
</organism>
<dbReference type="Proteomes" id="UP000249467">
    <property type="component" value="Unassembled WGS sequence"/>
</dbReference>
<dbReference type="AlphaFoldDB" id="A0A2W4W1M1"/>